<dbReference type="EMBL" id="CAJNOK010004594">
    <property type="protein sequence ID" value="CAF0942924.1"/>
    <property type="molecule type" value="Genomic_DNA"/>
</dbReference>
<gene>
    <name evidence="3" type="ORF">GPM918_LOCUS3817</name>
    <name evidence="4" type="ORF">OVA965_LOCUS11733</name>
    <name evidence="5" type="ORF">SRO942_LOCUS3817</name>
    <name evidence="6" type="ORF">TMI583_LOCUS11730</name>
</gene>
<feature type="region of interest" description="Disordered" evidence="2">
    <location>
        <begin position="411"/>
        <end position="433"/>
    </location>
</feature>
<evidence type="ECO:0000313" key="6">
    <source>
        <dbReference type="EMBL" id="CAF3717681.1"/>
    </source>
</evidence>
<evidence type="ECO:0000313" key="5">
    <source>
        <dbReference type="EMBL" id="CAF3592270.1"/>
    </source>
</evidence>
<feature type="region of interest" description="Disordered" evidence="2">
    <location>
        <begin position="36"/>
        <end position="80"/>
    </location>
</feature>
<dbReference type="EMBL" id="CAJOBA010004597">
    <property type="protein sequence ID" value="CAF3717681.1"/>
    <property type="molecule type" value="Genomic_DNA"/>
</dbReference>
<sequence>MDVPQKEQKNLEATTASLFVLRAELFRKRNDFQTKLSPSISTTSQTSLKLKNDEQTPSKKKSSTAKEAPESITSITSPVSREEELALAKSRAILEAKSKIYDQLMKDGHTLRDDDGEMFLVDFERKVYENNTTIIKEPTIISANNSDKVEYVDSFGRTRLLTRDELEKKQQLESLQSPPPSTTIEQSESEIDRVERVHRDQMREKWEQDMQAIRDKTQLHYQDILFDEKREHGVGYYQFSKDEQKRTEQMSTLNDLRAKTIQEQRTNLLEKEKRHQSMASRLNKIRQRKAKELGIELTSENGGTIDEQERPSDSQLVEKDRDEMTTTRAEENLIDERINVQQLTEILLQPPPPPPSEEAFVAHQQASAFYSSSTGQQPVFITALSPTLAIPLQIDQSKTKLTDEILKNIEENKRSLTDDKEEERKRTELGTKTFLKPKVPSYAELMDNIRSERR</sequence>
<dbReference type="GO" id="GO:0005634">
    <property type="term" value="C:nucleus"/>
    <property type="evidence" value="ECO:0007669"/>
    <property type="project" value="TreeGrafter"/>
</dbReference>
<evidence type="ECO:0000313" key="7">
    <source>
        <dbReference type="Proteomes" id="UP000663829"/>
    </source>
</evidence>
<evidence type="ECO:0000256" key="2">
    <source>
        <dbReference type="SAM" id="MobiDB-lite"/>
    </source>
</evidence>
<keyword evidence="1" id="KW-0175">Coiled coil</keyword>
<evidence type="ECO:0000313" key="4">
    <source>
        <dbReference type="EMBL" id="CAF0942924.1"/>
    </source>
</evidence>
<feature type="compositionally biased region" description="Basic and acidic residues" evidence="2">
    <location>
        <begin position="411"/>
        <end position="429"/>
    </location>
</feature>
<dbReference type="AlphaFoldDB" id="A0A813SXP4"/>
<feature type="compositionally biased region" description="Polar residues" evidence="2">
    <location>
        <begin position="36"/>
        <end position="49"/>
    </location>
</feature>
<proteinExistence type="predicted"/>
<comment type="caution">
    <text evidence="3">The sequence shown here is derived from an EMBL/GenBank/DDBJ whole genome shotgun (WGS) entry which is preliminary data.</text>
</comment>
<evidence type="ECO:0000256" key="1">
    <source>
        <dbReference type="ARBA" id="ARBA00023054"/>
    </source>
</evidence>
<feature type="compositionally biased region" description="Polar residues" evidence="2">
    <location>
        <begin position="172"/>
        <end position="186"/>
    </location>
</feature>
<feature type="region of interest" description="Disordered" evidence="2">
    <location>
        <begin position="299"/>
        <end position="326"/>
    </location>
</feature>
<reference evidence="3" key="1">
    <citation type="submission" date="2021-02" db="EMBL/GenBank/DDBJ databases">
        <authorList>
            <person name="Nowell W R."/>
        </authorList>
    </citation>
    <scope>NUCLEOTIDE SEQUENCE</scope>
</reference>
<dbReference type="Proteomes" id="UP000663829">
    <property type="component" value="Unassembled WGS sequence"/>
</dbReference>
<feature type="compositionally biased region" description="Basic and acidic residues" evidence="2">
    <location>
        <begin position="307"/>
        <end position="326"/>
    </location>
</feature>
<organism evidence="3 7">
    <name type="scientific">Didymodactylos carnosus</name>
    <dbReference type="NCBI Taxonomy" id="1234261"/>
    <lineage>
        <taxon>Eukaryota</taxon>
        <taxon>Metazoa</taxon>
        <taxon>Spiralia</taxon>
        <taxon>Gnathifera</taxon>
        <taxon>Rotifera</taxon>
        <taxon>Eurotatoria</taxon>
        <taxon>Bdelloidea</taxon>
        <taxon>Philodinida</taxon>
        <taxon>Philodinidae</taxon>
        <taxon>Didymodactylos</taxon>
    </lineage>
</organism>
<dbReference type="Proteomes" id="UP000682733">
    <property type="component" value="Unassembled WGS sequence"/>
</dbReference>
<keyword evidence="7" id="KW-1185">Reference proteome</keyword>
<name>A0A813SXP4_9BILA</name>
<dbReference type="Pfam" id="PF13300">
    <property type="entry name" value="DUF4078"/>
    <property type="match status" value="1"/>
</dbReference>
<dbReference type="PANTHER" id="PTHR15885">
    <property type="entry name" value="COILED-COIL DOMAIN-CONTAINING PROTEIN 174"/>
    <property type="match status" value="1"/>
</dbReference>
<dbReference type="EMBL" id="CAJOBC010000488">
    <property type="protein sequence ID" value="CAF3592270.1"/>
    <property type="molecule type" value="Genomic_DNA"/>
</dbReference>
<dbReference type="InterPro" id="IPR025066">
    <property type="entry name" value="CCDC174-like"/>
</dbReference>
<dbReference type="PANTHER" id="PTHR15885:SF1">
    <property type="entry name" value="COILED-COIL DOMAIN-CONTAINING PROTEIN 174"/>
    <property type="match status" value="1"/>
</dbReference>
<dbReference type="EMBL" id="CAJNOQ010000488">
    <property type="protein sequence ID" value="CAF0806811.1"/>
    <property type="molecule type" value="Genomic_DNA"/>
</dbReference>
<dbReference type="Proteomes" id="UP000677228">
    <property type="component" value="Unassembled WGS sequence"/>
</dbReference>
<evidence type="ECO:0000313" key="3">
    <source>
        <dbReference type="EMBL" id="CAF0806811.1"/>
    </source>
</evidence>
<dbReference type="OrthoDB" id="333551at2759"/>
<feature type="region of interest" description="Disordered" evidence="2">
    <location>
        <begin position="168"/>
        <end position="190"/>
    </location>
</feature>
<accession>A0A813SXP4</accession>
<dbReference type="Proteomes" id="UP000681722">
    <property type="component" value="Unassembled WGS sequence"/>
</dbReference>
<protein>
    <submittedName>
        <fullName evidence="3">Uncharacterized protein</fullName>
    </submittedName>
</protein>